<comment type="similarity">
    <text evidence="1">Belongs to the class-A beta-lactamase family.</text>
</comment>
<dbReference type="InterPro" id="IPR050789">
    <property type="entry name" value="Diverse_Enzym_Activities"/>
</dbReference>
<proteinExistence type="inferred from homology"/>
<dbReference type="Proteomes" id="UP000053617">
    <property type="component" value="Unassembled WGS sequence"/>
</dbReference>
<evidence type="ECO:0000256" key="2">
    <source>
        <dbReference type="ARBA" id="ARBA00022801"/>
    </source>
</evidence>
<evidence type="ECO:0000256" key="1">
    <source>
        <dbReference type="ARBA" id="ARBA00009009"/>
    </source>
</evidence>
<dbReference type="InterPro" id="IPR012338">
    <property type="entry name" value="Beta-lactam/transpept-like"/>
</dbReference>
<dbReference type="EMBL" id="KN847478">
    <property type="protein sequence ID" value="KIX04556.1"/>
    <property type="molecule type" value="Genomic_DNA"/>
</dbReference>
<dbReference type="GeneID" id="25293497"/>
<protein>
    <submittedName>
        <fullName evidence="4">Rhinocladiella mackenziei CBS 650.93 unplaced genomic scaffold supercont1.4, whole genome shotgun sequence</fullName>
    </submittedName>
</protein>
<dbReference type="PANTHER" id="PTHR43283">
    <property type="entry name" value="BETA-LACTAMASE-RELATED"/>
    <property type="match status" value="1"/>
</dbReference>
<dbReference type="RefSeq" id="XP_013271692.1">
    <property type="nucleotide sequence ID" value="XM_013416238.1"/>
</dbReference>
<dbReference type="InterPro" id="IPR001466">
    <property type="entry name" value="Beta-lactam-related"/>
</dbReference>
<dbReference type="Gene3D" id="3.40.710.10">
    <property type="entry name" value="DD-peptidase/beta-lactamase superfamily"/>
    <property type="match status" value="1"/>
</dbReference>
<name>A0A0D2IN61_9EURO</name>
<accession>A0A0D2IN61</accession>
<dbReference type="AlphaFoldDB" id="A0A0D2IN61"/>
<dbReference type="Pfam" id="PF00144">
    <property type="entry name" value="Beta-lactamase"/>
    <property type="match status" value="1"/>
</dbReference>
<keyword evidence="2" id="KW-0378">Hydrolase</keyword>
<reference evidence="4 5" key="1">
    <citation type="submission" date="2015-01" db="EMBL/GenBank/DDBJ databases">
        <title>The Genome Sequence of Rhinocladiella mackenzie CBS 650.93.</title>
        <authorList>
            <consortium name="The Broad Institute Genomics Platform"/>
            <person name="Cuomo C."/>
            <person name="de Hoog S."/>
            <person name="Gorbushina A."/>
            <person name="Stielow B."/>
            <person name="Teixiera M."/>
            <person name="Abouelleil A."/>
            <person name="Chapman S.B."/>
            <person name="Priest M."/>
            <person name="Young S.K."/>
            <person name="Wortman J."/>
            <person name="Nusbaum C."/>
            <person name="Birren B."/>
        </authorList>
    </citation>
    <scope>NUCLEOTIDE SEQUENCE [LARGE SCALE GENOMIC DNA]</scope>
    <source>
        <strain evidence="4 5">CBS 650.93</strain>
    </source>
</reference>
<dbReference type="GO" id="GO:0016787">
    <property type="term" value="F:hydrolase activity"/>
    <property type="evidence" value="ECO:0007669"/>
    <property type="project" value="UniProtKB-KW"/>
</dbReference>
<dbReference type="SUPFAM" id="SSF56601">
    <property type="entry name" value="beta-lactamase/transpeptidase-like"/>
    <property type="match status" value="1"/>
</dbReference>
<gene>
    <name evidence="4" type="ORF">Z518_05426</name>
</gene>
<evidence type="ECO:0000313" key="4">
    <source>
        <dbReference type="EMBL" id="KIX04556.1"/>
    </source>
</evidence>
<organism evidence="4 5">
    <name type="scientific">Rhinocladiella mackenziei CBS 650.93</name>
    <dbReference type="NCBI Taxonomy" id="1442369"/>
    <lineage>
        <taxon>Eukaryota</taxon>
        <taxon>Fungi</taxon>
        <taxon>Dikarya</taxon>
        <taxon>Ascomycota</taxon>
        <taxon>Pezizomycotina</taxon>
        <taxon>Eurotiomycetes</taxon>
        <taxon>Chaetothyriomycetidae</taxon>
        <taxon>Chaetothyriales</taxon>
        <taxon>Herpotrichiellaceae</taxon>
        <taxon>Rhinocladiella</taxon>
    </lineage>
</organism>
<evidence type="ECO:0000259" key="3">
    <source>
        <dbReference type="Pfam" id="PF00144"/>
    </source>
</evidence>
<evidence type="ECO:0000313" key="5">
    <source>
        <dbReference type="Proteomes" id="UP000053617"/>
    </source>
</evidence>
<sequence length="379" mass="41409">MTFTEILEAATKPGPNRKVPGAVVIAADASGNIIHFEAQGVTSVAPELAKPMAKDTTFWIASCTKLLTTVAVLQCVEKGQLTLDDDVSSILPEWKEPEILTGFDEKTGQPQMVKAKNKITLRHLLTHSSGMGYDFISPKLKQWRELRGEKMGPVDGDIAKQYTLPLLFEPGEGWSYSCAIDWAGQMVERVNGGIRLGEYMKKHIWEPLDMPSTAFPKTPTGDFVVATPYPAQNPKDDLGGGGLYSCASDYVKVLISLLKNDGALLRPETVQMMFTPQLADSQHLKATVTMPDVGPLFRSGVESESWNFGLGGCLNMKDVDGICKKGTMTWGGLPNLFWWIDPAAGTCGLYMSQLLPPGDPASIDLALELRKDIFARRGR</sequence>
<dbReference type="HOGENOM" id="CLU_020027_11_1_1"/>
<dbReference type="OrthoDB" id="428260at2759"/>
<dbReference type="PANTHER" id="PTHR43283:SF17">
    <property type="entry name" value="(LOVD), PUTATIVE (AFU_ORTHOLOGUE AFUA_5G00920)-RELATED"/>
    <property type="match status" value="1"/>
</dbReference>
<keyword evidence="5" id="KW-1185">Reference proteome</keyword>
<dbReference type="STRING" id="1442369.A0A0D2IN61"/>
<dbReference type="VEuPathDB" id="FungiDB:Z518_05426"/>
<feature type="domain" description="Beta-lactamase-related" evidence="3">
    <location>
        <begin position="16"/>
        <end position="364"/>
    </location>
</feature>